<dbReference type="Gene3D" id="1.20.5.2480">
    <property type="match status" value="1"/>
</dbReference>
<dbReference type="Pfam" id="PF02453">
    <property type="entry name" value="Reticulon"/>
    <property type="match status" value="1"/>
</dbReference>
<feature type="domain" description="Reticulon" evidence="8">
    <location>
        <begin position="182"/>
        <end position="371"/>
    </location>
</feature>
<keyword evidence="5 6" id="KW-0472">Membrane</keyword>
<dbReference type="InterPro" id="IPR046964">
    <property type="entry name" value="RTN1-4"/>
</dbReference>
<dbReference type="Proteomes" id="UP000694844">
    <property type="component" value="Chromosome 4"/>
</dbReference>
<reference evidence="10" key="1">
    <citation type="submission" date="2025-08" db="UniProtKB">
        <authorList>
            <consortium name="RefSeq"/>
        </authorList>
    </citation>
    <scope>IDENTIFICATION</scope>
    <source>
        <tissue evidence="10">Whole sample</tissue>
    </source>
</reference>
<dbReference type="PANTHER" id="PTHR45799">
    <property type="entry name" value="RETICULON-LIKE PROTEIN"/>
    <property type="match status" value="1"/>
</dbReference>
<feature type="compositionally biased region" description="Basic and acidic residues" evidence="7">
    <location>
        <begin position="116"/>
        <end position="130"/>
    </location>
</feature>
<evidence type="ECO:0000256" key="2">
    <source>
        <dbReference type="ARBA" id="ARBA00022692"/>
    </source>
</evidence>
<dbReference type="RefSeq" id="XP_022330003.1">
    <property type="nucleotide sequence ID" value="XM_022474295.1"/>
</dbReference>
<sequence>MDPSNEFTNPEEFEKVDKIPEQDEEVTTTSFSGETVEADRYEPDYSSPPKTGGAETTENLLDFGDDSDQYRQNPPTDFDHLVSSNEPLKPSAPPASGFDLLGDSETYENKPITSSSEKETPVKPPERKEAVAAPAAVRTKPSEFDAWLKNVDPRVGEKSKSEKRDETKAESGTEALSDKVTLLELIYWRDVKKTGVVFGSMLFILLSLSCFSVLSVLAYLSLAILTVTLSFRIYKNVLQAVQKSGEGHPFKQFLEMSIDLPEDKVREAVVDVLKHLNCTIRELRRLFLVEDLVDSIKFGLLLWVLTYVGSWFNGMTLIILAVVAIFTLPKVYETYKVQIDHYVDIVRTQKDNVWKQVQEKVPFLKKKEKKQ</sequence>
<feature type="transmembrane region" description="Helical" evidence="6">
    <location>
        <begin position="196"/>
        <end position="222"/>
    </location>
</feature>
<evidence type="ECO:0000313" key="10">
    <source>
        <dbReference type="RefSeq" id="XP_022330003.1"/>
    </source>
</evidence>
<dbReference type="GeneID" id="111128591"/>
<keyword evidence="3 6" id="KW-0256">Endoplasmic reticulum</keyword>
<evidence type="ECO:0000256" key="4">
    <source>
        <dbReference type="ARBA" id="ARBA00022989"/>
    </source>
</evidence>
<feature type="region of interest" description="Disordered" evidence="7">
    <location>
        <begin position="1"/>
        <end position="137"/>
    </location>
</feature>
<feature type="compositionally biased region" description="Basic and acidic residues" evidence="7">
    <location>
        <begin position="12"/>
        <end position="21"/>
    </location>
</feature>
<name>A0A8B8DQQ7_CRAVI</name>
<accession>A0A8B8DQQ7</accession>
<gene>
    <name evidence="10" type="primary">LOC111128591</name>
</gene>
<evidence type="ECO:0000256" key="7">
    <source>
        <dbReference type="SAM" id="MobiDB-lite"/>
    </source>
</evidence>
<comment type="subcellular location">
    <subcellularLocation>
        <location evidence="1 6">Endoplasmic reticulum membrane</location>
        <topology evidence="1 6">Multi-pass membrane protein</topology>
    </subcellularLocation>
</comment>
<dbReference type="PANTHER" id="PTHR45799:SF2">
    <property type="entry name" value="RETICULON-LIKE PROTEIN"/>
    <property type="match status" value="1"/>
</dbReference>
<evidence type="ECO:0000256" key="3">
    <source>
        <dbReference type="ARBA" id="ARBA00022824"/>
    </source>
</evidence>
<organism evidence="9 10">
    <name type="scientific">Crassostrea virginica</name>
    <name type="common">Eastern oyster</name>
    <dbReference type="NCBI Taxonomy" id="6565"/>
    <lineage>
        <taxon>Eukaryota</taxon>
        <taxon>Metazoa</taxon>
        <taxon>Spiralia</taxon>
        <taxon>Lophotrochozoa</taxon>
        <taxon>Mollusca</taxon>
        <taxon>Bivalvia</taxon>
        <taxon>Autobranchia</taxon>
        <taxon>Pteriomorphia</taxon>
        <taxon>Ostreida</taxon>
        <taxon>Ostreoidea</taxon>
        <taxon>Ostreidae</taxon>
        <taxon>Crassostrea</taxon>
    </lineage>
</organism>
<dbReference type="GO" id="GO:0030424">
    <property type="term" value="C:axon"/>
    <property type="evidence" value="ECO:0007669"/>
    <property type="project" value="TreeGrafter"/>
</dbReference>
<dbReference type="GO" id="GO:0005789">
    <property type="term" value="C:endoplasmic reticulum membrane"/>
    <property type="evidence" value="ECO:0007669"/>
    <property type="project" value="UniProtKB-SubCell"/>
</dbReference>
<evidence type="ECO:0000256" key="5">
    <source>
        <dbReference type="ARBA" id="ARBA00023136"/>
    </source>
</evidence>
<feature type="transmembrane region" description="Helical" evidence="6">
    <location>
        <begin position="300"/>
        <end position="328"/>
    </location>
</feature>
<keyword evidence="9" id="KW-1185">Reference proteome</keyword>
<protein>
    <recommendedName>
        <fullName evidence="6">Reticulon-like protein</fullName>
    </recommendedName>
</protein>
<evidence type="ECO:0000256" key="1">
    <source>
        <dbReference type="ARBA" id="ARBA00004477"/>
    </source>
</evidence>
<dbReference type="OrthoDB" id="567788at2759"/>
<evidence type="ECO:0000256" key="6">
    <source>
        <dbReference type="RuleBase" id="RU363132"/>
    </source>
</evidence>
<dbReference type="AlphaFoldDB" id="A0A8B8DQQ7"/>
<proteinExistence type="predicted"/>
<dbReference type="KEGG" id="cvn:111128591"/>
<keyword evidence="4 6" id="KW-1133">Transmembrane helix</keyword>
<evidence type="ECO:0000259" key="8">
    <source>
        <dbReference type="PROSITE" id="PS50845"/>
    </source>
</evidence>
<dbReference type="PROSITE" id="PS50845">
    <property type="entry name" value="RETICULON"/>
    <property type="match status" value="1"/>
</dbReference>
<keyword evidence="2 6" id="KW-0812">Transmembrane</keyword>
<dbReference type="InterPro" id="IPR003388">
    <property type="entry name" value="Reticulon"/>
</dbReference>
<evidence type="ECO:0000313" key="9">
    <source>
        <dbReference type="Proteomes" id="UP000694844"/>
    </source>
</evidence>